<accession>A0ABV2QC97</accession>
<dbReference type="EMBL" id="JBEPSH010000007">
    <property type="protein sequence ID" value="MET4578648.1"/>
    <property type="molecule type" value="Genomic_DNA"/>
</dbReference>
<proteinExistence type="predicted"/>
<evidence type="ECO:0000313" key="1">
    <source>
        <dbReference type="EMBL" id="MET4578648.1"/>
    </source>
</evidence>
<reference evidence="1 2" key="1">
    <citation type="submission" date="2024-06" db="EMBL/GenBank/DDBJ databases">
        <title>Sorghum-associated microbial communities from plants grown in Nebraska, USA.</title>
        <authorList>
            <person name="Schachtman D."/>
        </authorList>
    </citation>
    <scope>NUCLEOTIDE SEQUENCE [LARGE SCALE GENOMIC DNA]</scope>
    <source>
        <strain evidence="1 2">2709</strain>
    </source>
</reference>
<dbReference type="Proteomes" id="UP001549320">
    <property type="component" value="Unassembled WGS sequence"/>
</dbReference>
<organism evidence="1 2">
    <name type="scientific">Ottowia thiooxydans</name>
    <dbReference type="NCBI Taxonomy" id="219182"/>
    <lineage>
        <taxon>Bacteria</taxon>
        <taxon>Pseudomonadati</taxon>
        <taxon>Pseudomonadota</taxon>
        <taxon>Betaproteobacteria</taxon>
        <taxon>Burkholderiales</taxon>
        <taxon>Comamonadaceae</taxon>
        <taxon>Ottowia</taxon>
    </lineage>
</organism>
<dbReference type="RefSeq" id="WP_354446058.1">
    <property type="nucleotide sequence ID" value="NZ_JBEPSH010000007.1"/>
</dbReference>
<sequence length="96" mass="10356">MLVGFGLFDVTNPSVFTAYIMKRSANEAGGFHSQNGVIERMGLGVRLVSSGGEVNIVLKAGNEAQNIMRSAMQNFSTNFGSLASNLILNKKVRFLD</sequence>
<gene>
    <name evidence="1" type="ORF">ABIE13_003764</name>
</gene>
<protein>
    <submittedName>
        <fullName evidence="1">Uncharacterized protein</fullName>
    </submittedName>
</protein>
<keyword evidence="2" id="KW-1185">Reference proteome</keyword>
<name>A0ABV2QC97_9BURK</name>
<evidence type="ECO:0000313" key="2">
    <source>
        <dbReference type="Proteomes" id="UP001549320"/>
    </source>
</evidence>
<comment type="caution">
    <text evidence="1">The sequence shown here is derived from an EMBL/GenBank/DDBJ whole genome shotgun (WGS) entry which is preliminary data.</text>
</comment>